<dbReference type="InterPro" id="IPR023187">
    <property type="entry name" value="Tscrpt_reg_MarR-type_CS"/>
</dbReference>
<gene>
    <name evidence="5" type="ORF">Scani_20500</name>
</gene>
<dbReference type="Gene3D" id="1.10.10.10">
    <property type="entry name" value="Winged helix-like DNA-binding domain superfamily/Winged helix DNA-binding domain"/>
    <property type="match status" value="1"/>
</dbReference>
<accession>A0A640S5A8</accession>
<keyword evidence="2" id="KW-0238">DNA-binding</keyword>
<dbReference type="Proteomes" id="UP000435837">
    <property type="component" value="Unassembled WGS sequence"/>
</dbReference>
<evidence type="ECO:0000313" key="5">
    <source>
        <dbReference type="EMBL" id="GFE05782.1"/>
    </source>
</evidence>
<dbReference type="PRINTS" id="PR00598">
    <property type="entry name" value="HTHMARR"/>
</dbReference>
<organism evidence="5 6">
    <name type="scientific">Streptomyces caniferus</name>
    <dbReference type="NCBI Taxonomy" id="285557"/>
    <lineage>
        <taxon>Bacteria</taxon>
        <taxon>Bacillati</taxon>
        <taxon>Actinomycetota</taxon>
        <taxon>Actinomycetes</taxon>
        <taxon>Kitasatosporales</taxon>
        <taxon>Streptomycetaceae</taxon>
        <taxon>Streptomyces</taxon>
    </lineage>
</organism>
<keyword evidence="1" id="KW-0805">Transcription regulation</keyword>
<dbReference type="RefSeq" id="WP_218039169.1">
    <property type="nucleotide sequence ID" value="NZ_BAAATH010000004.1"/>
</dbReference>
<dbReference type="PANTHER" id="PTHR42756:SF1">
    <property type="entry name" value="TRANSCRIPTIONAL REPRESSOR OF EMRAB OPERON"/>
    <property type="match status" value="1"/>
</dbReference>
<dbReference type="PROSITE" id="PS01117">
    <property type="entry name" value="HTH_MARR_1"/>
    <property type="match status" value="1"/>
</dbReference>
<dbReference type="Pfam" id="PF01047">
    <property type="entry name" value="MarR"/>
    <property type="match status" value="1"/>
</dbReference>
<proteinExistence type="predicted"/>
<dbReference type="GO" id="GO:0003700">
    <property type="term" value="F:DNA-binding transcription factor activity"/>
    <property type="evidence" value="ECO:0007669"/>
    <property type="project" value="InterPro"/>
</dbReference>
<name>A0A640S5A8_9ACTN</name>
<reference evidence="5 6" key="1">
    <citation type="submission" date="2019-12" db="EMBL/GenBank/DDBJ databases">
        <title>Whole genome shotgun sequence of Streptomyces caniferus NBRC 15389.</title>
        <authorList>
            <person name="Ichikawa N."/>
            <person name="Kimura A."/>
            <person name="Kitahashi Y."/>
            <person name="Komaki H."/>
            <person name="Tamura T."/>
        </authorList>
    </citation>
    <scope>NUCLEOTIDE SEQUENCE [LARGE SCALE GENOMIC DNA]</scope>
    <source>
        <strain evidence="5 6">NBRC 15389</strain>
    </source>
</reference>
<keyword evidence="3" id="KW-0804">Transcription</keyword>
<dbReference type="GO" id="GO:0003677">
    <property type="term" value="F:DNA binding"/>
    <property type="evidence" value="ECO:0007669"/>
    <property type="project" value="UniProtKB-KW"/>
</dbReference>
<dbReference type="InterPro" id="IPR036390">
    <property type="entry name" value="WH_DNA-bd_sf"/>
</dbReference>
<dbReference type="SMART" id="SM00347">
    <property type="entry name" value="HTH_MARR"/>
    <property type="match status" value="1"/>
</dbReference>
<evidence type="ECO:0000313" key="6">
    <source>
        <dbReference type="Proteomes" id="UP000435837"/>
    </source>
</evidence>
<dbReference type="PANTHER" id="PTHR42756">
    <property type="entry name" value="TRANSCRIPTIONAL REGULATOR, MARR"/>
    <property type="match status" value="1"/>
</dbReference>
<comment type="caution">
    <text evidence="5">The sequence shown here is derived from an EMBL/GenBank/DDBJ whole genome shotgun (WGS) entry which is preliminary data.</text>
</comment>
<dbReference type="PROSITE" id="PS50995">
    <property type="entry name" value="HTH_MARR_2"/>
    <property type="match status" value="1"/>
</dbReference>
<dbReference type="AlphaFoldDB" id="A0A640S5A8"/>
<dbReference type="SUPFAM" id="SSF46785">
    <property type="entry name" value="Winged helix' DNA-binding domain"/>
    <property type="match status" value="1"/>
</dbReference>
<dbReference type="EMBL" id="BLIN01000003">
    <property type="protein sequence ID" value="GFE05782.1"/>
    <property type="molecule type" value="Genomic_DNA"/>
</dbReference>
<dbReference type="InterPro" id="IPR000835">
    <property type="entry name" value="HTH_MarR-typ"/>
</dbReference>
<sequence length="170" mass="19449">MTESSPRDRVDGMIDVISSAHDLTDLESKALVYRLRRVAHHMETELKRELTRYGIELWELELLACLRRAVPHHRLSAKDLMAQMQLTTGAVTNRVSRLEAKGWVSRELDPADRRSVLVTLTERGLDRATQVFATKTEAERTLLSAFTHEQQQELNAVLRTLLISLEGRHP</sequence>
<feature type="domain" description="HTH marR-type" evidence="4">
    <location>
        <begin position="28"/>
        <end position="163"/>
    </location>
</feature>
<evidence type="ECO:0000259" key="4">
    <source>
        <dbReference type="PROSITE" id="PS50995"/>
    </source>
</evidence>
<dbReference type="InterPro" id="IPR036388">
    <property type="entry name" value="WH-like_DNA-bd_sf"/>
</dbReference>
<evidence type="ECO:0000256" key="2">
    <source>
        <dbReference type="ARBA" id="ARBA00023125"/>
    </source>
</evidence>
<protein>
    <submittedName>
        <fullName evidence="5">MarR family transcriptional regulator</fullName>
    </submittedName>
</protein>
<evidence type="ECO:0000256" key="1">
    <source>
        <dbReference type="ARBA" id="ARBA00023015"/>
    </source>
</evidence>
<evidence type="ECO:0000256" key="3">
    <source>
        <dbReference type="ARBA" id="ARBA00023163"/>
    </source>
</evidence>